<feature type="compositionally biased region" description="Basic and acidic residues" evidence="1">
    <location>
        <begin position="43"/>
        <end position="65"/>
    </location>
</feature>
<keyword evidence="3" id="KW-1185">Reference proteome</keyword>
<evidence type="ECO:0000313" key="3">
    <source>
        <dbReference type="Proteomes" id="UP001153076"/>
    </source>
</evidence>
<feature type="region of interest" description="Disordered" evidence="1">
    <location>
        <begin position="40"/>
        <end position="65"/>
    </location>
</feature>
<dbReference type="OrthoDB" id="618331at2759"/>
<evidence type="ECO:0000313" key="2">
    <source>
        <dbReference type="EMBL" id="KAJ8435597.1"/>
    </source>
</evidence>
<dbReference type="AlphaFoldDB" id="A0A9Q1QB32"/>
<dbReference type="GO" id="GO:0007623">
    <property type="term" value="P:circadian rhythm"/>
    <property type="evidence" value="ECO:0007669"/>
    <property type="project" value="InterPro"/>
</dbReference>
<reference evidence="2" key="1">
    <citation type="submission" date="2022-04" db="EMBL/GenBank/DDBJ databases">
        <title>Carnegiea gigantea Genome sequencing and assembly v2.</title>
        <authorList>
            <person name="Copetti D."/>
            <person name="Sanderson M.J."/>
            <person name="Burquez A."/>
            <person name="Wojciechowski M.F."/>
        </authorList>
    </citation>
    <scope>NUCLEOTIDE SEQUENCE</scope>
    <source>
        <strain evidence="2">SGP5-SGP5p</strain>
        <tissue evidence="2">Aerial part</tissue>
    </source>
</reference>
<name>A0A9Q1QB32_9CARY</name>
<sequence>MFDWDDQEDNIVLELFYESYLADIIWGEGSEADDQIVCYPENTGKKDVPDHGDNDKKKLTGRDTNRKAVEENAFAARSFSDGGKGVSALRTMGAQHDFPSFSATRTDCNPIAKKTRLDIGLEVSQNQHEDKELGELVDNSWANIGGFDDLDRIFSNDDLDGQASLGRDNLWSSSKDLVSGVSKCSSQTLGSASWDFDALGNTSAHFEINSKYLLDENRSVLPGSRKTDAMSSYSERDFDECVQQDEYAGATRGLVSKKTALGMSAKTSLGSRIVAEESGTSNKSVDKEPPEKVTHGLQLDVRPSLNVIPSHLSEETTMTKKGGGSLENWSSDQSKHFLKMEKLRGSRLVADMHPSPAANVLQFDGHCAPATVQNYPGSVHHQQQLPQGSRSTVYPHFSNPCASIYAYGSFTHQYPAMHMVKPTDAEHQSMFSNSETCTGNVIALNQRTETSTKPVKMTPREKIEKLRRRQQMRAMLAIQLQQQQLGHRVSNVDNSLSQKSCQEDQVLNVEKADFEANEGASALPCYDPGSPTKRDDSSTISDTEDYSAEDTILYQLQDIIARLDLKIRLCIRDSLYRLAQNAMQRSYTNDAISTKSSMNERGAVKEETSSLDRFARKTLVETKTNQIDRLVAHLLFHRPFKLSSKHADTPESSMSTKVSIDQKTANPNSMAIAFLTKNSENEYNLSPHDSKTSCPFVDSCEEDMLSDIPQREIRNNPQMKQSMVEHKD</sequence>
<dbReference type="GO" id="GO:0006355">
    <property type="term" value="P:regulation of DNA-templated transcription"/>
    <property type="evidence" value="ECO:0007669"/>
    <property type="project" value="InterPro"/>
</dbReference>
<evidence type="ECO:0000256" key="1">
    <source>
        <dbReference type="SAM" id="MobiDB-lite"/>
    </source>
</evidence>
<organism evidence="2 3">
    <name type="scientific">Carnegiea gigantea</name>
    <dbReference type="NCBI Taxonomy" id="171969"/>
    <lineage>
        <taxon>Eukaryota</taxon>
        <taxon>Viridiplantae</taxon>
        <taxon>Streptophyta</taxon>
        <taxon>Embryophyta</taxon>
        <taxon>Tracheophyta</taxon>
        <taxon>Spermatophyta</taxon>
        <taxon>Magnoliopsida</taxon>
        <taxon>eudicotyledons</taxon>
        <taxon>Gunneridae</taxon>
        <taxon>Pentapetalae</taxon>
        <taxon>Caryophyllales</taxon>
        <taxon>Cactineae</taxon>
        <taxon>Cactaceae</taxon>
        <taxon>Cactoideae</taxon>
        <taxon>Echinocereeae</taxon>
        <taxon>Carnegiea</taxon>
    </lineage>
</organism>
<gene>
    <name evidence="2" type="ORF">Cgig2_021751</name>
</gene>
<dbReference type="EMBL" id="JAKOGI010000403">
    <property type="protein sequence ID" value="KAJ8435597.1"/>
    <property type="molecule type" value="Genomic_DNA"/>
</dbReference>
<dbReference type="InterPro" id="IPR039928">
    <property type="entry name" value="LNK"/>
</dbReference>
<accession>A0A9Q1QB32</accession>
<proteinExistence type="predicted"/>
<dbReference type="PANTHER" id="PTHR33334">
    <property type="entry name" value="PROTEIN LNK1"/>
    <property type="match status" value="1"/>
</dbReference>
<comment type="caution">
    <text evidence="2">The sequence shown here is derived from an EMBL/GenBank/DDBJ whole genome shotgun (WGS) entry which is preliminary data.</text>
</comment>
<dbReference type="Proteomes" id="UP001153076">
    <property type="component" value="Unassembled WGS sequence"/>
</dbReference>
<dbReference type="PANTHER" id="PTHR33334:SF5">
    <property type="entry name" value="PROTEIN LNK2"/>
    <property type="match status" value="1"/>
</dbReference>
<protein>
    <recommendedName>
        <fullName evidence="4">LNK2</fullName>
    </recommendedName>
</protein>
<feature type="region of interest" description="Disordered" evidence="1">
    <location>
        <begin position="520"/>
        <end position="543"/>
    </location>
</feature>
<evidence type="ECO:0008006" key="4">
    <source>
        <dbReference type="Google" id="ProtNLM"/>
    </source>
</evidence>